<organism evidence="3 4">
    <name type="scientific">Acropora cervicornis</name>
    <name type="common">Staghorn coral</name>
    <dbReference type="NCBI Taxonomy" id="6130"/>
    <lineage>
        <taxon>Eukaryota</taxon>
        <taxon>Metazoa</taxon>
        <taxon>Cnidaria</taxon>
        <taxon>Anthozoa</taxon>
        <taxon>Hexacorallia</taxon>
        <taxon>Scleractinia</taxon>
        <taxon>Astrocoeniina</taxon>
        <taxon>Acroporidae</taxon>
        <taxon>Acropora</taxon>
    </lineage>
</organism>
<dbReference type="Proteomes" id="UP001249851">
    <property type="component" value="Unassembled WGS sequence"/>
</dbReference>
<feature type="compositionally biased region" description="Basic and acidic residues" evidence="2">
    <location>
        <begin position="66"/>
        <end position="81"/>
    </location>
</feature>
<evidence type="ECO:0000256" key="2">
    <source>
        <dbReference type="SAM" id="MobiDB-lite"/>
    </source>
</evidence>
<reference evidence="3" key="1">
    <citation type="journal article" date="2023" name="G3 (Bethesda)">
        <title>Whole genome assembly and annotation of the endangered Caribbean coral Acropora cervicornis.</title>
        <authorList>
            <person name="Selwyn J.D."/>
            <person name="Vollmer S.V."/>
        </authorList>
    </citation>
    <scope>NUCLEOTIDE SEQUENCE</scope>
    <source>
        <strain evidence="3">K2</strain>
    </source>
</reference>
<feature type="coiled-coil region" evidence="1">
    <location>
        <begin position="122"/>
        <end position="156"/>
    </location>
</feature>
<keyword evidence="1" id="KW-0175">Coiled coil</keyword>
<keyword evidence="4" id="KW-1185">Reference proteome</keyword>
<feature type="region of interest" description="Disordered" evidence="2">
    <location>
        <begin position="241"/>
        <end position="260"/>
    </location>
</feature>
<proteinExistence type="predicted"/>
<feature type="compositionally biased region" description="Acidic residues" evidence="2">
    <location>
        <begin position="27"/>
        <end position="41"/>
    </location>
</feature>
<dbReference type="AlphaFoldDB" id="A0AAD9PR78"/>
<name>A0AAD9PR78_ACRCE</name>
<gene>
    <name evidence="3" type="ORF">P5673_032446</name>
</gene>
<evidence type="ECO:0000313" key="4">
    <source>
        <dbReference type="Proteomes" id="UP001249851"/>
    </source>
</evidence>
<protein>
    <submittedName>
        <fullName evidence="3">Uncharacterized protein</fullName>
    </submittedName>
</protein>
<reference evidence="3" key="2">
    <citation type="journal article" date="2023" name="Science">
        <title>Genomic signatures of disease resistance in endangered staghorn corals.</title>
        <authorList>
            <person name="Vollmer S.V."/>
            <person name="Selwyn J.D."/>
            <person name="Despard B.A."/>
            <person name="Roesel C.L."/>
        </authorList>
    </citation>
    <scope>NUCLEOTIDE SEQUENCE</scope>
    <source>
        <strain evidence="3">K2</strain>
    </source>
</reference>
<sequence length="297" mass="33293">VNPEKRVDEIQDKKSQRKRKKKSYGTDFEEDDSTSETEVNDELNSSPGLKEKNGQSKAKKAKKSCRKPEGKENISKKDKEIAISAQSSTSSDPVPEHPHFGSKQPKLHKRPKCISVLCREEKDALTNKLEDVTKTLQDTQAKLERIQEELMLQTMQPNNLDNVKYGKLPWSVGEAKNWEEISNSVWCCPVKVKAAVKDSSSRTGLALALFGLFYPKEELGGRRLHQPDQDIIEAITEPKPKKLKEGQIEKPRTPASRSDIKQALRIKCNSVINSSRKKEAEKEGAKAADCVINCGPS</sequence>
<accession>A0AAD9PR78</accession>
<comment type="caution">
    <text evidence="3">The sequence shown here is derived from an EMBL/GenBank/DDBJ whole genome shotgun (WGS) entry which is preliminary data.</text>
</comment>
<feature type="compositionally biased region" description="Basic and acidic residues" evidence="2">
    <location>
        <begin position="1"/>
        <end position="14"/>
    </location>
</feature>
<feature type="non-terminal residue" evidence="3">
    <location>
        <position position="1"/>
    </location>
</feature>
<evidence type="ECO:0000256" key="1">
    <source>
        <dbReference type="SAM" id="Coils"/>
    </source>
</evidence>
<evidence type="ECO:0000313" key="3">
    <source>
        <dbReference type="EMBL" id="KAK2547530.1"/>
    </source>
</evidence>
<dbReference type="EMBL" id="JARQWQ010000179">
    <property type="protein sequence ID" value="KAK2547530.1"/>
    <property type="molecule type" value="Genomic_DNA"/>
</dbReference>
<feature type="region of interest" description="Disordered" evidence="2">
    <location>
        <begin position="1"/>
        <end position="107"/>
    </location>
</feature>